<feature type="transmembrane region" description="Helical" evidence="8">
    <location>
        <begin position="363"/>
        <end position="383"/>
    </location>
</feature>
<dbReference type="Gene3D" id="1.20.1640.10">
    <property type="entry name" value="Multidrug efflux transporter AcrB transmembrane domain"/>
    <property type="match status" value="2"/>
</dbReference>
<keyword evidence="6 8" id="KW-1133">Transmembrane helix</keyword>
<feature type="transmembrane region" description="Helical" evidence="8">
    <location>
        <begin position="337"/>
        <end position="356"/>
    </location>
</feature>
<evidence type="ECO:0000256" key="6">
    <source>
        <dbReference type="ARBA" id="ARBA00022989"/>
    </source>
</evidence>
<feature type="transmembrane region" description="Helical" evidence="8">
    <location>
        <begin position="476"/>
        <end position="502"/>
    </location>
</feature>
<dbReference type="InterPro" id="IPR001036">
    <property type="entry name" value="Acrflvin-R"/>
</dbReference>
<dbReference type="PRINTS" id="PR00702">
    <property type="entry name" value="ACRIFLAVINRP"/>
</dbReference>
<evidence type="ECO:0000256" key="2">
    <source>
        <dbReference type="ARBA" id="ARBA00010942"/>
    </source>
</evidence>
<evidence type="ECO:0000256" key="4">
    <source>
        <dbReference type="ARBA" id="ARBA00022475"/>
    </source>
</evidence>
<dbReference type="Proteomes" id="UP000294155">
    <property type="component" value="Unassembled WGS sequence"/>
</dbReference>
<keyword evidence="7 8" id="KW-0472">Membrane</keyword>
<dbReference type="Gene3D" id="3.30.70.1430">
    <property type="entry name" value="Multidrug efflux transporter AcrB pore domain"/>
    <property type="match status" value="2"/>
</dbReference>
<feature type="transmembrane region" description="Helical" evidence="8">
    <location>
        <begin position="925"/>
        <end position="949"/>
    </location>
</feature>
<evidence type="ECO:0000256" key="5">
    <source>
        <dbReference type="ARBA" id="ARBA00022692"/>
    </source>
</evidence>
<reference evidence="9 10" key="1">
    <citation type="submission" date="2019-02" db="EMBL/GenBank/DDBJ databases">
        <title>Bacterial novel species isolated from soil.</title>
        <authorList>
            <person name="Jung H.-Y."/>
        </authorList>
    </citation>
    <scope>NUCLEOTIDE SEQUENCE [LARGE SCALE GENOMIC DNA]</scope>
    <source>
        <strain evidence="9 10">1-3-3-3</strain>
    </source>
</reference>
<evidence type="ECO:0000256" key="7">
    <source>
        <dbReference type="ARBA" id="ARBA00023136"/>
    </source>
</evidence>
<feature type="transmembrane region" description="Helical" evidence="8">
    <location>
        <begin position="899"/>
        <end position="919"/>
    </location>
</feature>
<dbReference type="Gene3D" id="3.30.70.1440">
    <property type="entry name" value="Multidrug efflux transporter AcrB pore domain"/>
    <property type="match status" value="1"/>
</dbReference>
<dbReference type="RefSeq" id="WP_129919936.1">
    <property type="nucleotide sequence ID" value="NZ_SEWE01000006.1"/>
</dbReference>
<name>A0A4Q5LGC3_9BACT</name>
<comment type="subcellular location">
    <subcellularLocation>
        <location evidence="1">Cell membrane</location>
        <topology evidence="1">Multi-pass membrane protein</topology>
    </subcellularLocation>
</comment>
<dbReference type="PANTHER" id="PTHR32063:SF12">
    <property type="entry name" value="CATION EFFLUX SYSTEM PROTEIN"/>
    <property type="match status" value="1"/>
</dbReference>
<dbReference type="Gene3D" id="3.30.70.1320">
    <property type="entry name" value="Multidrug efflux transporter AcrB pore domain like"/>
    <property type="match status" value="1"/>
</dbReference>
<feature type="transmembrane region" description="Helical" evidence="8">
    <location>
        <begin position="1002"/>
        <end position="1025"/>
    </location>
</feature>
<dbReference type="OrthoDB" id="636130at2"/>
<feature type="transmembrane region" description="Helical" evidence="8">
    <location>
        <begin position="970"/>
        <end position="990"/>
    </location>
</feature>
<dbReference type="InterPro" id="IPR027463">
    <property type="entry name" value="AcrB_DN_DC_subdom"/>
</dbReference>
<dbReference type="SUPFAM" id="SSF82866">
    <property type="entry name" value="Multidrug efflux transporter AcrB transmembrane domain"/>
    <property type="match status" value="2"/>
</dbReference>
<proteinExistence type="inferred from homology"/>
<dbReference type="InterPro" id="IPR004763">
    <property type="entry name" value="CusA-like"/>
</dbReference>
<comment type="caution">
    <text evidence="9">The sequence shown here is derived from an EMBL/GenBank/DDBJ whole genome shotgun (WGS) entry which is preliminary data.</text>
</comment>
<dbReference type="AlphaFoldDB" id="A0A4Q5LGC3"/>
<dbReference type="GO" id="GO:0042910">
    <property type="term" value="F:xenobiotic transmembrane transporter activity"/>
    <property type="evidence" value="ECO:0007669"/>
    <property type="project" value="TreeGrafter"/>
</dbReference>
<feature type="transmembrane region" description="Helical" evidence="8">
    <location>
        <begin position="534"/>
        <end position="553"/>
    </location>
</feature>
<feature type="transmembrane region" description="Helical" evidence="8">
    <location>
        <begin position="446"/>
        <end position="464"/>
    </location>
</feature>
<dbReference type="Pfam" id="PF00873">
    <property type="entry name" value="ACR_tran"/>
    <property type="match status" value="1"/>
</dbReference>
<sequence length="1053" mass="115685">MNKFIQGIIAFSLKNKGFIFLMTLATIIAGVVSYRNTPIEAFPDVTNTEITIITQLPGRSAEEIEKFVTVPIEIALNPVQKKTNVRSTSLFGLSVVKVIFDDGVDDAFARQQVNNLLREVDLPEGADPDVQPPYGPTGEIFRYTLESKDQTTRELKTLQDWVVERNLKAVPGVADVNSFGGEVKAYEISVNPGKLQNLGLTPLDLYNAISRSNVNVGGDVITAGQQNYVVRGIGLLNNISDLNNTVVKNVGGAPILVKDVAIVHESALSRLGRVGRNRNDDMVEGIVVMRKGENPSEVIARLKDKVTELNEKILPAGVQIKTFYDRQQLIDFSTETVIHNLMEGIVLVTLIVFLFMADWRTTIIVSIIIPLALLFAFICLRLKGMSANLLSMGAIDFGIIIDGAVVMVEGLFVALDHRAHKVGMEKFNKLAKLGLIKKSGREMGKAIFFAKAIIITALLPIFSFEKVEGKVFSPLAWTLGFALLGALIFTLTLVPVLASLLLNKNVREKDNFFVRAINSGAQRFFRFTYGRKKISLLLASAAVVVGLGSFHFLGSEFLPELNEGSIYVRAQLPLSISLDESNKLCNEMRRVFLTFPEVGDVVSQTGRPNDGTDPTGFYNNEFLVQLKHTPEVNKEMKSKANREALIEHMKEKLARFPGVDFNFSQPITDNVEEAASGVKGSIAVKIYGTDLKLMESKARQVYGILKNIKGIDDLGALRNIGQPELQVSLDEGRMASYGISKADANAVLELAVGGKQASQLYEGERKFPIRVRYQEQFRQTPEEIGALMVPTQDGKTVPMSEIATIGMVTGPSLIYRDDNQRFAAVKFSIRGRDMGSTIEEAQKKVAAAVQLPKGYTLKWTGDFENQRRATQRLTQVVPISLALIFFILFVLFGNLKDAGLVLINVPFAIIGGVAALLITHTNFSISAGIGFIALFGICIQNGVILISVFKQNLVRKLSLDRSIFDGVTSRVRPVVMTALMATIGLLPAALSTGIGSETSKPLAIVVIGGLITGTVLTLFIFPLIFERFYRAEHTHYGNDPELHTEQRELEMAH</sequence>
<keyword evidence="10" id="KW-1185">Reference proteome</keyword>
<keyword evidence="4" id="KW-1003">Cell membrane</keyword>
<evidence type="ECO:0000313" key="10">
    <source>
        <dbReference type="Proteomes" id="UP000294155"/>
    </source>
</evidence>
<dbReference type="NCBIfam" id="TIGR00914">
    <property type="entry name" value="2A0601"/>
    <property type="match status" value="1"/>
</dbReference>
<evidence type="ECO:0000256" key="1">
    <source>
        <dbReference type="ARBA" id="ARBA00004651"/>
    </source>
</evidence>
<protein>
    <submittedName>
        <fullName evidence="9">Efflux RND transporter permease subunit</fullName>
    </submittedName>
</protein>
<organism evidence="9 10">
    <name type="scientific">Hymenobacter persicinus</name>
    <dbReference type="NCBI Taxonomy" id="2025506"/>
    <lineage>
        <taxon>Bacteria</taxon>
        <taxon>Pseudomonadati</taxon>
        <taxon>Bacteroidota</taxon>
        <taxon>Cytophagia</taxon>
        <taxon>Cytophagales</taxon>
        <taxon>Hymenobacteraceae</taxon>
        <taxon>Hymenobacter</taxon>
    </lineage>
</organism>
<feature type="transmembrane region" description="Helical" evidence="8">
    <location>
        <begin position="389"/>
        <end position="415"/>
    </location>
</feature>
<evidence type="ECO:0000256" key="8">
    <source>
        <dbReference type="SAM" id="Phobius"/>
    </source>
</evidence>
<feature type="transmembrane region" description="Helical" evidence="8">
    <location>
        <begin position="873"/>
        <end position="892"/>
    </location>
</feature>
<dbReference type="PANTHER" id="PTHR32063">
    <property type="match status" value="1"/>
</dbReference>
<comment type="similarity">
    <text evidence="2">Belongs to the resistance-nodulation-cell division (RND) (TC 2.A.6) family.</text>
</comment>
<gene>
    <name evidence="9" type="ORF">EWM57_04485</name>
</gene>
<dbReference type="Gene3D" id="3.30.2090.10">
    <property type="entry name" value="Multidrug efflux transporter AcrB TolC docking domain, DN and DC subdomains"/>
    <property type="match status" value="2"/>
</dbReference>
<dbReference type="EMBL" id="SEWE01000006">
    <property type="protein sequence ID" value="RYU82444.1"/>
    <property type="molecule type" value="Genomic_DNA"/>
</dbReference>
<dbReference type="SUPFAM" id="SSF82714">
    <property type="entry name" value="Multidrug efflux transporter AcrB TolC docking domain, DN and DC subdomains"/>
    <property type="match status" value="2"/>
</dbReference>
<evidence type="ECO:0000256" key="3">
    <source>
        <dbReference type="ARBA" id="ARBA00022448"/>
    </source>
</evidence>
<keyword evidence="5 8" id="KW-0812">Transmembrane</keyword>
<dbReference type="SUPFAM" id="SSF82693">
    <property type="entry name" value="Multidrug efflux transporter AcrB pore domain, PN1, PN2, PC1 and PC2 subdomains"/>
    <property type="match status" value="3"/>
</dbReference>
<evidence type="ECO:0000313" key="9">
    <source>
        <dbReference type="EMBL" id="RYU82444.1"/>
    </source>
</evidence>
<dbReference type="GO" id="GO:0008324">
    <property type="term" value="F:monoatomic cation transmembrane transporter activity"/>
    <property type="evidence" value="ECO:0007669"/>
    <property type="project" value="InterPro"/>
</dbReference>
<accession>A0A4Q5LGC3</accession>
<dbReference type="GO" id="GO:0005886">
    <property type="term" value="C:plasma membrane"/>
    <property type="evidence" value="ECO:0007669"/>
    <property type="project" value="UniProtKB-SubCell"/>
</dbReference>
<keyword evidence="3" id="KW-0813">Transport</keyword>